<reference evidence="2 3" key="1">
    <citation type="submission" date="2019-06" db="EMBL/GenBank/DDBJ databases">
        <title>Draft genome sequence of the filamentous fungus Phialemoniopsis curvata isolated from diesel fuel.</title>
        <authorList>
            <person name="Varaljay V.A."/>
            <person name="Lyon W.J."/>
            <person name="Crouch A.L."/>
            <person name="Drake C.E."/>
            <person name="Hollomon J.M."/>
            <person name="Nadeau L.J."/>
            <person name="Nunn H.S."/>
            <person name="Stevenson B.S."/>
            <person name="Bojanowski C.L."/>
            <person name="Crookes-Goodson W.J."/>
        </authorList>
    </citation>
    <scope>NUCLEOTIDE SEQUENCE [LARGE SCALE GENOMIC DNA]</scope>
    <source>
        <strain evidence="2 3">D216</strain>
    </source>
</reference>
<gene>
    <name evidence="2" type="ORF">E0L32_003900</name>
</gene>
<feature type="signal peptide" evidence="1">
    <location>
        <begin position="1"/>
        <end position="18"/>
    </location>
</feature>
<dbReference type="InParanoid" id="A0A507BGX7"/>
<evidence type="ECO:0000313" key="3">
    <source>
        <dbReference type="Proteomes" id="UP000319257"/>
    </source>
</evidence>
<evidence type="ECO:0000256" key="1">
    <source>
        <dbReference type="SAM" id="SignalP"/>
    </source>
</evidence>
<protein>
    <submittedName>
        <fullName evidence="2">Uncharacterized protein</fullName>
    </submittedName>
</protein>
<sequence>MRLTSVLLSLFLPSLVLCAPAGPAHAVPGTIASRDGHDDTDPPPPDCIKDCDCKKFEPGSWEEGPSFVS</sequence>
<dbReference type="GeneID" id="41971347"/>
<organism evidence="2 3">
    <name type="scientific">Thyridium curvatum</name>
    <dbReference type="NCBI Taxonomy" id="1093900"/>
    <lineage>
        <taxon>Eukaryota</taxon>
        <taxon>Fungi</taxon>
        <taxon>Dikarya</taxon>
        <taxon>Ascomycota</taxon>
        <taxon>Pezizomycotina</taxon>
        <taxon>Sordariomycetes</taxon>
        <taxon>Sordariomycetidae</taxon>
        <taxon>Thyridiales</taxon>
        <taxon>Thyridiaceae</taxon>
        <taxon>Thyridium</taxon>
    </lineage>
</organism>
<keyword evidence="3" id="KW-1185">Reference proteome</keyword>
<dbReference type="AlphaFoldDB" id="A0A507BGX7"/>
<dbReference type="Proteomes" id="UP000319257">
    <property type="component" value="Unassembled WGS sequence"/>
</dbReference>
<name>A0A507BGX7_9PEZI</name>
<proteinExistence type="predicted"/>
<dbReference type="EMBL" id="SKBQ01000018">
    <property type="protein sequence ID" value="TPX16251.1"/>
    <property type="molecule type" value="Genomic_DNA"/>
</dbReference>
<feature type="chain" id="PRO_5021375481" evidence="1">
    <location>
        <begin position="19"/>
        <end position="69"/>
    </location>
</feature>
<accession>A0A507BGX7</accession>
<evidence type="ECO:0000313" key="2">
    <source>
        <dbReference type="EMBL" id="TPX16251.1"/>
    </source>
</evidence>
<comment type="caution">
    <text evidence="2">The sequence shown here is derived from an EMBL/GenBank/DDBJ whole genome shotgun (WGS) entry which is preliminary data.</text>
</comment>
<dbReference type="RefSeq" id="XP_030997962.1">
    <property type="nucleotide sequence ID" value="XM_031138251.1"/>
</dbReference>
<keyword evidence="1" id="KW-0732">Signal</keyword>